<organism evidence="2 3">
    <name type="scientific">Actinomadura rudentiformis</name>
    <dbReference type="NCBI Taxonomy" id="359158"/>
    <lineage>
        <taxon>Bacteria</taxon>
        <taxon>Bacillati</taxon>
        <taxon>Actinomycetota</taxon>
        <taxon>Actinomycetes</taxon>
        <taxon>Streptosporangiales</taxon>
        <taxon>Thermomonosporaceae</taxon>
        <taxon>Actinomadura</taxon>
    </lineage>
</organism>
<sequence>MAVSLFAVTLDCPDPEKLARFYEGFLGGRVHVADDGHFAVLVIEGEVRLDFQRADNPAPPKWPDPTAPLRHHLEFAIDEEPDEMERRLRELGASVPSHQPDDDHFRVYVDPAGHLFCVAPRANTYVRED</sequence>
<comment type="caution">
    <text evidence="2">The sequence shown here is derived from an EMBL/GenBank/DDBJ whole genome shotgun (WGS) entry which is preliminary data.</text>
</comment>
<dbReference type="InterPro" id="IPR037523">
    <property type="entry name" value="VOC_core"/>
</dbReference>
<dbReference type="InterPro" id="IPR029068">
    <property type="entry name" value="Glyas_Bleomycin-R_OHBP_Dase"/>
</dbReference>
<evidence type="ECO:0000313" key="2">
    <source>
        <dbReference type="EMBL" id="KAB2346403.1"/>
    </source>
</evidence>
<keyword evidence="3" id="KW-1185">Reference proteome</keyword>
<dbReference type="PANTHER" id="PTHR35908">
    <property type="entry name" value="HYPOTHETICAL FUSION PROTEIN"/>
    <property type="match status" value="1"/>
</dbReference>
<dbReference type="PROSITE" id="PS51819">
    <property type="entry name" value="VOC"/>
    <property type="match status" value="1"/>
</dbReference>
<feature type="domain" description="VOC" evidence="1">
    <location>
        <begin position="4"/>
        <end position="121"/>
    </location>
</feature>
<name>A0A6H9YVS9_9ACTN</name>
<accession>A0A6H9YVS9</accession>
<dbReference type="EMBL" id="WBMT01000011">
    <property type="protein sequence ID" value="KAB2346403.1"/>
    <property type="molecule type" value="Genomic_DNA"/>
</dbReference>
<evidence type="ECO:0000259" key="1">
    <source>
        <dbReference type="PROSITE" id="PS51819"/>
    </source>
</evidence>
<proteinExistence type="predicted"/>
<dbReference type="InterPro" id="IPR041581">
    <property type="entry name" value="Glyoxalase_6"/>
</dbReference>
<dbReference type="Pfam" id="PF18029">
    <property type="entry name" value="Glyoxalase_6"/>
    <property type="match status" value="1"/>
</dbReference>
<gene>
    <name evidence="2" type="ORF">F8566_23305</name>
</gene>
<reference evidence="2 3" key="1">
    <citation type="submission" date="2019-09" db="EMBL/GenBank/DDBJ databases">
        <title>Actinomadura physcomitrii sp. nov., a novel actinomycete isolated from moss [Physcomitrium sphaericum (Ludw) Fuernr].</title>
        <authorList>
            <person name="Zhuang X."/>
            <person name="Liu C."/>
        </authorList>
    </citation>
    <scope>NUCLEOTIDE SEQUENCE [LARGE SCALE GENOMIC DNA]</scope>
    <source>
        <strain evidence="2 3">HMC1</strain>
    </source>
</reference>
<dbReference type="Gene3D" id="3.10.180.10">
    <property type="entry name" value="2,3-Dihydroxybiphenyl 1,2-Dioxygenase, domain 1"/>
    <property type="match status" value="1"/>
</dbReference>
<dbReference type="Proteomes" id="UP000468735">
    <property type="component" value="Unassembled WGS sequence"/>
</dbReference>
<dbReference type="PANTHER" id="PTHR35908:SF1">
    <property type="entry name" value="CONSERVED PROTEIN"/>
    <property type="match status" value="1"/>
</dbReference>
<dbReference type="CDD" id="cd06587">
    <property type="entry name" value="VOC"/>
    <property type="match status" value="1"/>
</dbReference>
<dbReference type="RefSeq" id="WP_151563301.1">
    <property type="nucleotide sequence ID" value="NZ_WBMT01000011.1"/>
</dbReference>
<protein>
    <submittedName>
        <fullName evidence="2">VOC family protein</fullName>
    </submittedName>
</protein>
<evidence type="ECO:0000313" key="3">
    <source>
        <dbReference type="Proteomes" id="UP000468735"/>
    </source>
</evidence>
<dbReference type="AlphaFoldDB" id="A0A6H9YVS9"/>
<dbReference type="SUPFAM" id="SSF54593">
    <property type="entry name" value="Glyoxalase/Bleomycin resistance protein/Dihydroxybiphenyl dioxygenase"/>
    <property type="match status" value="1"/>
</dbReference>
<dbReference type="OrthoDB" id="1645442at2"/>